<evidence type="ECO:0000256" key="1">
    <source>
        <dbReference type="ARBA" id="ARBA00022574"/>
    </source>
</evidence>
<dbReference type="Proteomes" id="UP001500033">
    <property type="component" value="Unassembled WGS sequence"/>
</dbReference>
<feature type="repeat" description="WD" evidence="3">
    <location>
        <begin position="1085"/>
        <end position="1126"/>
    </location>
</feature>
<dbReference type="EMBL" id="BAAAIE010000184">
    <property type="protein sequence ID" value="GAA1003756.1"/>
    <property type="molecule type" value="Genomic_DNA"/>
</dbReference>
<dbReference type="Gene3D" id="3.40.50.300">
    <property type="entry name" value="P-loop containing nucleotide triphosphate hydrolases"/>
    <property type="match status" value="1"/>
</dbReference>
<evidence type="ECO:0000256" key="2">
    <source>
        <dbReference type="ARBA" id="ARBA00022737"/>
    </source>
</evidence>
<feature type="repeat" description="WD" evidence="3">
    <location>
        <begin position="830"/>
        <end position="862"/>
    </location>
</feature>
<evidence type="ECO:0000313" key="7">
    <source>
        <dbReference type="Proteomes" id="UP001500033"/>
    </source>
</evidence>
<proteinExistence type="predicted"/>
<feature type="repeat" description="WD" evidence="3">
    <location>
        <begin position="788"/>
        <end position="829"/>
    </location>
</feature>
<dbReference type="InterPro" id="IPR036388">
    <property type="entry name" value="WH-like_DNA-bd_sf"/>
</dbReference>
<dbReference type="Pfam" id="PF00400">
    <property type="entry name" value="WD40"/>
    <property type="match status" value="12"/>
</dbReference>
<organism evidence="6 7">
    <name type="scientific">Streptomyces rhizosphaericus</name>
    <dbReference type="NCBI Taxonomy" id="114699"/>
    <lineage>
        <taxon>Bacteria</taxon>
        <taxon>Bacillati</taxon>
        <taxon>Actinomycetota</taxon>
        <taxon>Actinomycetes</taxon>
        <taxon>Kitasatosporales</taxon>
        <taxon>Streptomycetaceae</taxon>
        <taxon>Streptomyces</taxon>
        <taxon>Streptomyces violaceusniger group</taxon>
    </lineage>
</organism>
<dbReference type="PRINTS" id="PR00320">
    <property type="entry name" value="GPROTEINBRPT"/>
</dbReference>
<evidence type="ECO:0000259" key="5">
    <source>
        <dbReference type="Pfam" id="PF00931"/>
    </source>
</evidence>
<protein>
    <recommendedName>
        <fullName evidence="5">NB-ARC domain-containing protein</fullName>
    </recommendedName>
</protein>
<dbReference type="InterPro" id="IPR002182">
    <property type="entry name" value="NB-ARC"/>
</dbReference>
<keyword evidence="4" id="KW-1133">Transmembrane helix</keyword>
<dbReference type="InterPro" id="IPR001680">
    <property type="entry name" value="WD40_rpt"/>
</dbReference>
<dbReference type="InterPro" id="IPR015943">
    <property type="entry name" value="WD40/YVTN_repeat-like_dom_sf"/>
</dbReference>
<feature type="repeat" description="WD" evidence="3">
    <location>
        <begin position="871"/>
        <end position="912"/>
    </location>
</feature>
<feature type="repeat" description="WD" evidence="3">
    <location>
        <begin position="913"/>
        <end position="954"/>
    </location>
</feature>
<dbReference type="SMART" id="SM00320">
    <property type="entry name" value="WD40"/>
    <property type="match status" value="14"/>
</dbReference>
<evidence type="ECO:0000256" key="3">
    <source>
        <dbReference type="PROSITE-ProRule" id="PRU00221"/>
    </source>
</evidence>
<evidence type="ECO:0000256" key="4">
    <source>
        <dbReference type="SAM" id="Phobius"/>
    </source>
</evidence>
<reference evidence="6 7" key="1">
    <citation type="journal article" date="2019" name="Int. J. Syst. Evol. Microbiol.">
        <title>The Global Catalogue of Microorganisms (GCM) 10K type strain sequencing project: providing services to taxonomists for standard genome sequencing and annotation.</title>
        <authorList>
            <consortium name="The Broad Institute Genomics Platform"/>
            <consortium name="The Broad Institute Genome Sequencing Center for Infectious Disease"/>
            <person name="Wu L."/>
            <person name="Ma J."/>
        </authorList>
    </citation>
    <scope>NUCLEOTIDE SEQUENCE [LARGE SCALE GENOMIC DNA]</scope>
    <source>
        <strain evidence="6 7">JCM 11445</strain>
    </source>
</reference>
<sequence length="1166" mass="124854">MLVSAVTSLAENAATGQDQWPGPLDAIRQHAWFVLGAGLVAALILAVYALRRDGGADEGTGSPPPPAPPQIPQWVVDRDQADQVAAALCHRRGQRSVGITATAGLHGAGGFGKTTLAEMVWADDRVQRRFKGRIYRITLGLDVRSRAAIAAKVAEANRFITGDTTVFEDADLAGAHLGRLLDTRRPLLLILDDVWTSEQLQPFLIGGARCRRLITTRLPELLPTSAHQVKVDEMSTAQARQVLTFSLSGTLPEETMRGLLKVTGRWPLLLRLANRLIHRRMATGVTPADAGAAVLAQLRRQGPAGLDPADTVDLNDPRARQTAVRAAVEAGTTLLPPEGYIRFTELGVFAEDEAIPIQLIITLWRATAALNEEQARELCAMLSGLSLLDLDPTDGGRVQLHDVIRDFLRSRLGDQRLQDLHQMLVDGAAADIPPAGPQPGDRAGPQLAWWKMPDGYLADHLVTHLLAAGRTTEVEALALDLRWIAWRLDQRAATAPIADLEQIPTPAAQQAARDLARTAHLLTPTTPAHAQAAVLHSRLSGYDTWRAQATAWRSPYPALYNRWPLPDQPDPAMRRTLTGHTGKVNAVAISPDGTWLATTGDDGSVRVWDVATGRSIRTLTRPTTYPGGVYAVAFSFDGTWLATAGHDRKVWVWDVATGRSVRTLTGHRGPVNAVAVSPDRSWLATASWDETVRLWDADTGRSIHTLTGHTMFAVAFSFDGTWLATAGHDRKVWVWDVATGRTVRTLTGHTGAVNAVAVSPDGTWLATASDDGSVRVWNVATGRSVRTLTGHRGPLNAVAVSPDGTWLATASWDETVRLWDVATGRSTRVLTGHTGVVNAVAVSPDGTWLATASWDETARLWDAGRNASTHGASTRSGISTVAVSPDGTWLATASDDGLVRIWDVATGRSIRTLTGHRGAVNAMAVSPDGTWLATTGDDGLVRIWDVATGRSIRTLTGHRGAVNAMAVSRDVTRLVTAGADGAVRVWDIITGRSINTLASNDEAPGAVETVAVSPDGTWLVTVVVGEHETVWDLATGRTTRLTGHSGRVTAMVISPDGTWLAAAGGTAVWVWDASTFRTARSVRALTGHTGRVNAVAASPDGKWLATTGTDETVRVWEPGSENLVATMRVDGGLNACSWLPDGRGLAVVGEHGLYIYDFELGIRQPD</sequence>
<dbReference type="SUPFAM" id="SSF50978">
    <property type="entry name" value="WD40 repeat-like"/>
    <property type="match status" value="2"/>
</dbReference>
<keyword evidence="2" id="KW-0677">Repeat</keyword>
<feature type="transmembrane region" description="Helical" evidence="4">
    <location>
        <begin position="32"/>
        <end position="50"/>
    </location>
</feature>
<dbReference type="PANTHER" id="PTHR19879">
    <property type="entry name" value="TRANSCRIPTION INITIATION FACTOR TFIID"/>
    <property type="match status" value="1"/>
</dbReference>
<feature type="repeat" description="WD" evidence="3">
    <location>
        <begin position="577"/>
        <end position="618"/>
    </location>
</feature>
<dbReference type="PRINTS" id="PR00364">
    <property type="entry name" value="DISEASERSIST"/>
</dbReference>
<feature type="repeat" description="WD" evidence="3">
    <location>
        <begin position="711"/>
        <end position="745"/>
    </location>
</feature>
<dbReference type="CDD" id="cd00200">
    <property type="entry name" value="WD40"/>
    <property type="match status" value="2"/>
</dbReference>
<dbReference type="InterPro" id="IPR036322">
    <property type="entry name" value="WD40_repeat_dom_sf"/>
</dbReference>
<feature type="repeat" description="WD" evidence="3">
    <location>
        <begin position="1041"/>
        <end position="1081"/>
    </location>
</feature>
<dbReference type="PROSITE" id="PS00678">
    <property type="entry name" value="WD_REPEATS_1"/>
    <property type="match status" value="8"/>
</dbReference>
<dbReference type="InterPro" id="IPR019775">
    <property type="entry name" value="WD40_repeat_CS"/>
</dbReference>
<evidence type="ECO:0000313" key="6">
    <source>
        <dbReference type="EMBL" id="GAA1003756.1"/>
    </source>
</evidence>
<keyword evidence="4" id="KW-0812">Transmembrane</keyword>
<accession>A0ABN1SSC0</accession>
<dbReference type="InterPro" id="IPR020472">
    <property type="entry name" value="WD40_PAC1"/>
</dbReference>
<feature type="repeat" description="WD" evidence="3">
    <location>
        <begin position="664"/>
        <end position="705"/>
    </location>
</feature>
<gene>
    <name evidence="6" type="ORF">GCM10009576_097080</name>
</gene>
<feature type="repeat" description="WD" evidence="3">
    <location>
        <begin position="746"/>
        <end position="787"/>
    </location>
</feature>
<dbReference type="PANTHER" id="PTHR19879:SF9">
    <property type="entry name" value="TRANSCRIPTION INITIATION FACTOR TFIID SUBUNIT 5"/>
    <property type="match status" value="1"/>
</dbReference>
<dbReference type="PROSITE" id="PS50082">
    <property type="entry name" value="WD_REPEATS_2"/>
    <property type="match status" value="12"/>
</dbReference>
<feature type="repeat" description="WD" evidence="3">
    <location>
        <begin position="955"/>
        <end position="996"/>
    </location>
</feature>
<dbReference type="PROSITE" id="PS50294">
    <property type="entry name" value="WD_REPEATS_REGION"/>
    <property type="match status" value="10"/>
</dbReference>
<feature type="domain" description="NB-ARC" evidence="5">
    <location>
        <begin position="102"/>
        <end position="221"/>
    </location>
</feature>
<dbReference type="InterPro" id="IPR027417">
    <property type="entry name" value="P-loop_NTPase"/>
</dbReference>
<feature type="repeat" description="WD" evidence="3">
    <location>
        <begin position="622"/>
        <end position="663"/>
    </location>
</feature>
<name>A0ABN1SSC0_9ACTN</name>
<dbReference type="SUPFAM" id="SSF52540">
    <property type="entry name" value="P-loop containing nucleoside triphosphate hydrolases"/>
    <property type="match status" value="1"/>
</dbReference>
<dbReference type="Gene3D" id="1.25.40.370">
    <property type="match status" value="1"/>
</dbReference>
<keyword evidence="1 3" id="KW-0853">WD repeat</keyword>
<dbReference type="Pfam" id="PF00931">
    <property type="entry name" value="NB-ARC"/>
    <property type="match status" value="1"/>
</dbReference>
<keyword evidence="4" id="KW-0472">Membrane</keyword>
<keyword evidence="7" id="KW-1185">Reference proteome</keyword>
<dbReference type="Gene3D" id="2.130.10.10">
    <property type="entry name" value="YVTN repeat-like/Quinoprotein amine dehydrogenase"/>
    <property type="match status" value="6"/>
</dbReference>
<dbReference type="Gene3D" id="1.10.10.10">
    <property type="entry name" value="Winged helix-like DNA-binding domain superfamily/Winged helix DNA-binding domain"/>
    <property type="match status" value="1"/>
</dbReference>
<comment type="caution">
    <text evidence="6">The sequence shown here is derived from an EMBL/GenBank/DDBJ whole genome shotgun (WGS) entry which is preliminary data.</text>
</comment>